<feature type="compositionally biased region" description="Low complexity" evidence="1">
    <location>
        <begin position="207"/>
        <end position="221"/>
    </location>
</feature>
<feature type="region of interest" description="Disordered" evidence="1">
    <location>
        <begin position="187"/>
        <end position="221"/>
    </location>
</feature>
<dbReference type="InterPro" id="IPR029147">
    <property type="entry name" value="CFAP77"/>
</dbReference>
<organism evidence="2 3">
    <name type="scientific">Diacronema lutheri</name>
    <name type="common">Unicellular marine alga</name>
    <name type="synonym">Monochrysis lutheri</name>
    <dbReference type="NCBI Taxonomy" id="2081491"/>
    <lineage>
        <taxon>Eukaryota</taxon>
        <taxon>Haptista</taxon>
        <taxon>Haptophyta</taxon>
        <taxon>Pavlovophyceae</taxon>
        <taxon>Pavlovales</taxon>
        <taxon>Pavlovaceae</taxon>
        <taxon>Diacronema</taxon>
    </lineage>
</organism>
<dbReference type="OrthoDB" id="532484at2759"/>
<sequence>MAMAADFNPNGLLMEPETKKETWRDRPRIDAPLVPSTPQIGGITRKHSNTMLIKPELGKVKQTTYKLPGAHHTYGKALYREDEGTGEMIMSWMEHEPNPHAKPGRDFKALNKGAVVAGATTAKQQLEFRKSHDARLKLGTHEERKFTLADGFVHGKATRPSTPMNDLISSAYRWSWVAEHLEAERSMTAPTRKSINPAATKASRGHASTARLHGATAAAAQASPKVPFVMRRFKNVPAKVTSYMPPKASPIKPAADGLKERSAAAATSEVPSPPEADRQAPDPTE</sequence>
<reference evidence="2" key="1">
    <citation type="submission" date="2021-05" db="EMBL/GenBank/DDBJ databases">
        <title>The genome of the haptophyte Pavlova lutheri (Diacronema luteri, Pavlovales) - a model for lipid biosynthesis in eukaryotic algae.</title>
        <authorList>
            <person name="Hulatt C.J."/>
            <person name="Posewitz M.C."/>
        </authorList>
    </citation>
    <scope>NUCLEOTIDE SEQUENCE</scope>
    <source>
        <strain evidence="2">NIVA-4/92</strain>
    </source>
</reference>
<protein>
    <submittedName>
        <fullName evidence="2">Uncharacterized protein</fullName>
    </submittedName>
</protein>
<dbReference type="Proteomes" id="UP000751190">
    <property type="component" value="Unassembled WGS sequence"/>
</dbReference>
<accession>A0A8J5Y0R5</accession>
<dbReference type="Pfam" id="PF14825">
    <property type="entry name" value="CFAP77"/>
    <property type="match status" value="1"/>
</dbReference>
<evidence type="ECO:0000313" key="3">
    <source>
        <dbReference type="Proteomes" id="UP000751190"/>
    </source>
</evidence>
<proteinExistence type="predicted"/>
<gene>
    <name evidence="2" type="ORF">KFE25_007683</name>
</gene>
<feature type="region of interest" description="Disordered" evidence="1">
    <location>
        <begin position="241"/>
        <end position="285"/>
    </location>
</feature>
<dbReference type="OMA" id="IQARHTN"/>
<evidence type="ECO:0000256" key="1">
    <source>
        <dbReference type="SAM" id="MobiDB-lite"/>
    </source>
</evidence>
<dbReference type="PANTHER" id="PTHR28617">
    <property type="entry name" value="CILIA- AND FLAGELLA-ASSOCIATED PROTEIN 77"/>
    <property type="match status" value="1"/>
</dbReference>
<keyword evidence="3" id="KW-1185">Reference proteome</keyword>
<dbReference type="PANTHER" id="PTHR28617:SF1">
    <property type="entry name" value="CILIA- AND FLAGELLA-ASSOCIATED PROTEIN 77"/>
    <property type="match status" value="1"/>
</dbReference>
<evidence type="ECO:0000313" key="2">
    <source>
        <dbReference type="EMBL" id="KAG8469165.1"/>
    </source>
</evidence>
<dbReference type="EMBL" id="JAGTXO010000003">
    <property type="protein sequence ID" value="KAG8469165.1"/>
    <property type="molecule type" value="Genomic_DNA"/>
</dbReference>
<name>A0A8J5Y0R5_DIALT</name>
<feature type="compositionally biased region" description="Basic and acidic residues" evidence="1">
    <location>
        <begin position="275"/>
        <end position="285"/>
    </location>
</feature>
<dbReference type="AlphaFoldDB" id="A0A8J5Y0R5"/>
<comment type="caution">
    <text evidence="2">The sequence shown here is derived from an EMBL/GenBank/DDBJ whole genome shotgun (WGS) entry which is preliminary data.</text>
</comment>